<name>A0A4P6UTF3_9BACL</name>
<keyword evidence="4" id="KW-1003">Cell membrane</keyword>
<dbReference type="GO" id="GO:1903785">
    <property type="term" value="P:L-valine transmembrane transport"/>
    <property type="evidence" value="ECO:0007669"/>
    <property type="project" value="TreeGrafter"/>
</dbReference>
<keyword evidence="6 8" id="KW-1133">Transmembrane helix</keyword>
<feature type="transmembrane region" description="Helical" evidence="8">
    <location>
        <begin position="69"/>
        <end position="91"/>
    </location>
</feature>
<dbReference type="AlphaFoldDB" id="A0A4P6UTF3"/>
<gene>
    <name evidence="9" type="ORF">DKZ56_05765</name>
</gene>
<dbReference type="InterPro" id="IPR011606">
    <property type="entry name" value="Brnchd-chn_aa_trnsp_permease"/>
</dbReference>
<evidence type="ECO:0000256" key="6">
    <source>
        <dbReference type="ARBA" id="ARBA00022989"/>
    </source>
</evidence>
<keyword evidence="7 8" id="KW-0472">Membrane</keyword>
<evidence type="ECO:0000256" key="3">
    <source>
        <dbReference type="ARBA" id="ARBA00022448"/>
    </source>
</evidence>
<dbReference type="Pfam" id="PF03591">
    <property type="entry name" value="AzlC"/>
    <property type="match status" value="1"/>
</dbReference>
<comment type="subcellular location">
    <subcellularLocation>
        <location evidence="1">Cell membrane</location>
        <topology evidence="1">Multi-pass membrane protein</topology>
    </subcellularLocation>
</comment>
<feature type="transmembrane region" description="Helical" evidence="8">
    <location>
        <begin position="149"/>
        <end position="169"/>
    </location>
</feature>
<evidence type="ECO:0000256" key="8">
    <source>
        <dbReference type="SAM" id="Phobius"/>
    </source>
</evidence>
<evidence type="ECO:0000256" key="4">
    <source>
        <dbReference type="ARBA" id="ARBA00022475"/>
    </source>
</evidence>
<keyword evidence="10" id="KW-1185">Reference proteome</keyword>
<proteinExistence type="inferred from homology"/>
<sequence>MTTEIKEVKDIPKTATEDSFIQGMKDCIPTLLGYISIGFAFGVVGIASNLSILEIFLLSALVYAGSAQFIFAGLYVAGAPMSVIIITTFIVNLRHFLMSLTVAPYFTRYSALRNVGFGSLLTDETFGVAVTKAGKEKQLGGRWMDGLNLTAYLTWIASCVVGGLVGNWIPNPERWGLDYALVAMFIALLVLNLANASKNKLMHYIKLIGCVFGILYILSYFMPSHLAVLITTIIVATIGVITEK</sequence>
<dbReference type="RefSeq" id="WP_208651788.1">
    <property type="nucleotide sequence ID" value="NZ_CP036528.1"/>
</dbReference>
<dbReference type="GO" id="GO:0005886">
    <property type="term" value="C:plasma membrane"/>
    <property type="evidence" value="ECO:0007669"/>
    <property type="project" value="UniProtKB-SubCell"/>
</dbReference>
<organism evidence="9 10">
    <name type="scientific">Ureibacillus thermophilus</name>
    <dbReference type="NCBI Taxonomy" id="367743"/>
    <lineage>
        <taxon>Bacteria</taxon>
        <taxon>Bacillati</taxon>
        <taxon>Bacillota</taxon>
        <taxon>Bacilli</taxon>
        <taxon>Bacillales</taxon>
        <taxon>Caryophanaceae</taxon>
        <taxon>Ureibacillus</taxon>
    </lineage>
</organism>
<evidence type="ECO:0000313" key="9">
    <source>
        <dbReference type="EMBL" id="QBK25401.1"/>
    </source>
</evidence>
<feature type="transmembrane region" description="Helical" evidence="8">
    <location>
        <begin position="201"/>
        <end position="218"/>
    </location>
</feature>
<keyword evidence="3" id="KW-0813">Transport</keyword>
<comment type="similarity">
    <text evidence="2">Belongs to the AzlC family.</text>
</comment>
<keyword evidence="5 8" id="KW-0812">Transmembrane</keyword>
<dbReference type="Proteomes" id="UP000291151">
    <property type="component" value="Chromosome"/>
</dbReference>
<dbReference type="PANTHER" id="PTHR34979">
    <property type="entry name" value="INNER MEMBRANE PROTEIN YGAZ"/>
    <property type="match status" value="1"/>
</dbReference>
<evidence type="ECO:0000256" key="7">
    <source>
        <dbReference type="ARBA" id="ARBA00023136"/>
    </source>
</evidence>
<evidence type="ECO:0000313" key="10">
    <source>
        <dbReference type="Proteomes" id="UP000291151"/>
    </source>
</evidence>
<feature type="transmembrane region" description="Helical" evidence="8">
    <location>
        <begin position="224"/>
        <end position="242"/>
    </location>
</feature>
<evidence type="ECO:0000256" key="2">
    <source>
        <dbReference type="ARBA" id="ARBA00010735"/>
    </source>
</evidence>
<dbReference type="PANTHER" id="PTHR34979:SF1">
    <property type="entry name" value="INNER MEMBRANE PROTEIN YGAZ"/>
    <property type="match status" value="1"/>
</dbReference>
<dbReference type="EMBL" id="CP036528">
    <property type="protein sequence ID" value="QBK25401.1"/>
    <property type="molecule type" value="Genomic_DNA"/>
</dbReference>
<evidence type="ECO:0000256" key="5">
    <source>
        <dbReference type="ARBA" id="ARBA00022692"/>
    </source>
</evidence>
<evidence type="ECO:0000256" key="1">
    <source>
        <dbReference type="ARBA" id="ARBA00004651"/>
    </source>
</evidence>
<feature type="transmembrane region" description="Helical" evidence="8">
    <location>
        <begin position="31"/>
        <end position="63"/>
    </location>
</feature>
<feature type="transmembrane region" description="Helical" evidence="8">
    <location>
        <begin position="175"/>
        <end position="194"/>
    </location>
</feature>
<dbReference type="KEGG" id="uth:DKZ56_05765"/>
<protein>
    <submittedName>
        <fullName evidence="9">Branched-chain amino acid ABC transporter permease</fullName>
    </submittedName>
</protein>
<accession>A0A4P6UTF3</accession>
<reference evidence="9 10" key="1">
    <citation type="submission" date="2019-02" db="EMBL/GenBank/DDBJ databases">
        <title>Ureibacillus thermophilus.</title>
        <authorList>
            <person name="Sunny J.S."/>
            <person name="Natarajan A."/>
            <person name="Saleena L.M."/>
        </authorList>
    </citation>
    <scope>NUCLEOTIDE SEQUENCE [LARGE SCALE GENOMIC DNA]</scope>
    <source>
        <strain evidence="9 10">LM102</strain>
    </source>
</reference>